<reference evidence="10 11" key="1">
    <citation type="submission" date="2024-02" db="EMBL/GenBank/DDBJ databases">
        <authorList>
            <person name="Chen Y."/>
            <person name="Shah S."/>
            <person name="Dougan E. K."/>
            <person name="Thang M."/>
            <person name="Chan C."/>
        </authorList>
    </citation>
    <scope>NUCLEOTIDE SEQUENCE [LARGE SCALE GENOMIC DNA]</scope>
</reference>
<keyword evidence="3" id="KW-0498">Mitosis</keyword>
<accession>A0ABP0LEI1</accession>
<evidence type="ECO:0000313" key="11">
    <source>
        <dbReference type="Proteomes" id="UP001642464"/>
    </source>
</evidence>
<dbReference type="Pfam" id="PF04049">
    <property type="entry name" value="ANAPC8"/>
    <property type="match status" value="1"/>
</dbReference>
<dbReference type="InterPro" id="IPR019734">
    <property type="entry name" value="TPR_rpt"/>
</dbReference>
<feature type="repeat" description="TPR" evidence="7">
    <location>
        <begin position="357"/>
        <end position="390"/>
    </location>
</feature>
<organism evidence="10 11">
    <name type="scientific">Durusdinium trenchii</name>
    <dbReference type="NCBI Taxonomy" id="1381693"/>
    <lineage>
        <taxon>Eukaryota</taxon>
        <taxon>Sar</taxon>
        <taxon>Alveolata</taxon>
        <taxon>Dinophyceae</taxon>
        <taxon>Suessiales</taxon>
        <taxon>Symbiodiniaceae</taxon>
        <taxon>Durusdinium</taxon>
    </lineage>
</organism>
<evidence type="ECO:0000256" key="6">
    <source>
        <dbReference type="ARBA" id="ARBA00023306"/>
    </source>
</evidence>
<dbReference type="InterPro" id="IPR007192">
    <property type="entry name" value="APC8"/>
</dbReference>
<feature type="repeat" description="TPR" evidence="7">
    <location>
        <begin position="391"/>
        <end position="424"/>
    </location>
</feature>
<evidence type="ECO:0000256" key="5">
    <source>
        <dbReference type="ARBA" id="ARBA00022803"/>
    </source>
</evidence>
<keyword evidence="1" id="KW-0132">Cell division</keyword>
<dbReference type="PANTHER" id="PTHR12558">
    <property type="entry name" value="CELL DIVISION CYCLE 16,23,27"/>
    <property type="match status" value="1"/>
</dbReference>
<dbReference type="Gene3D" id="1.25.40.10">
    <property type="entry name" value="Tetratricopeptide repeat domain"/>
    <property type="match status" value="2"/>
</dbReference>
<keyword evidence="5 7" id="KW-0802">TPR repeat</keyword>
<evidence type="ECO:0000256" key="1">
    <source>
        <dbReference type="ARBA" id="ARBA00022618"/>
    </source>
</evidence>
<feature type="compositionally biased region" description="Low complexity" evidence="8">
    <location>
        <begin position="64"/>
        <end position="89"/>
    </location>
</feature>
<dbReference type="SMART" id="SM00028">
    <property type="entry name" value="TPR"/>
    <property type="match status" value="5"/>
</dbReference>
<dbReference type="Proteomes" id="UP001642464">
    <property type="component" value="Unassembled WGS sequence"/>
</dbReference>
<evidence type="ECO:0000313" key="10">
    <source>
        <dbReference type="EMBL" id="CAK9037576.1"/>
    </source>
</evidence>
<dbReference type="Pfam" id="PF13181">
    <property type="entry name" value="TPR_8"/>
    <property type="match status" value="1"/>
</dbReference>
<evidence type="ECO:0000256" key="3">
    <source>
        <dbReference type="ARBA" id="ARBA00022776"/>
    </source>
</evidence>
<evidence type="ECO:0000259" key="9">
    <source>
        <dbReference type="Pfam" id="PF04049"/>
    </source>
</evidence>
<keyword evidence="2" id="KW-0677">Repeat</keyword>
<dbReference type="EMBL" id="CAXAMM010015893">
    <property type="protein sequence ID" value="CAK9037576.1"/>
    <property type="molecule type" value="Genomic_DNA"/>
</dbReference>
<feature type="repeat" description="TPR" evidence="7">
    <location>
        <begin position="425"/>
        <end position="458"/>
    </location>
</feature>
<evidence type="ECO:0000256" key="8">
    <source>
        <dbReference type="SAM" id="MobiDB-lite"/>
    </source>
</evidence>
<keyword evidence="6" id="KW-0131">Cell cycle</keyword>
<feature type="domain" description="Cdc23" evidence="9">
    <location>
        <begin position="3"/>
        <end position="296"/>
    </location>
</feature>
<dbReference type="SUPFAM" id="SSF48452">
    <property type="entry name" value="TPR-like"/>
    <property type="match status" value="2"/>
</dbReference>
<sequence length="592" mass="67759">AHQVRSALREAIRALSSRGLKKSAGWCAEILGGIAEGFAVRREKEWGRSATELASMSVEKRPPSTRSSRRAASSSSSSSTAAPQPATAALKPGERFFPEADAPDTDTLLIAKSFFDLEEYDRCAHSLSAEGTAPETQNCKEIFLWAYSLYLVGEKRKEEEMCEVSDPLEQCQISNSNLRVLRDELSKLHETEAADGYVLYMYGVVLKEMQAKAMARKVLCESVCRSPHNWSAWLDLATLCTEKEDIDQLVLPEHWMVGFFRAHLALELQQNAEATEILEDLGVMFPTSSYVLAQKALAQYNLRNFDEAQDLFEVLTGQDPHRLHNMDTYSNILYVKECKAELSYLAHTAVRSNKYRPETCCIVGNYYSLKAQHERAVIYFKRALRLNRRYLSAWTLMGHEFVEMKNTEAAIEAYRSAVDINPRDYRAWYGLGQTYEILLMYFYALHYYRKATTLRPYDARMWCALAGCYEKLSRVQEAIKCYKRAECHNDREGIAAQHLATLYSEQLYDREQAAYYYKKHLARRQSEDAMGGQDVVEALRFLAAYYLKDAVDLLEAEKYCELLLDYTGPEKKEAEAMLREIRQLRAAEPPSR</sequence>
<protein>
    <submittedName>
        <fullName evidence="10">Anaphase-promoting complex subunit 8 (Cell division cycle protein 23 homolog) (CDC23 homolog) (Cyclosome subunit 8)</fullName>
    </submittedName>
</protein>
<evidence type="ECO:0000256" key="2">
    <source>
        <dbReference type="ARBA" id="ARBA00022737"/>
    </source>
</evidence>
<dbReference type="PROSITE" id="PS50005">
    <property type="entry name" value="TPR"/>
    <property type="match status" value="3"/>
</dbReference>
<dbReference type="Pfam" id="PF13414">
    <property type="entry name" value="TPR_11"/>
    <property type="match status" value="1"/>
</dbReference>
<dbReference type="Pfam" id="PF13432">
    <property type="entry name" value="TPR_16"/>
    <property type="match status" value="1"/>
</dbReference>
<keyword evidence="4" id="KW-0833">Ubl conjugation pathway</keyword>
<proteinExistence type="predicted"/>
<feature type="region of interest" description="Disordered" evidence="8">
    <location>
        <begin position="53"/>
        <end position="101"/>
    </location>
</feature>
<evidence type="ECO:0000256" key="7">
    <source>
        <dbReference type="PROSITE-ProRule" id="PRU00339"/>
    </source>
</evidence>
<dbReference type="InterPro" id="IPR011990">
    <property type="entry name" value="TPR-like_helical_dom_sf"/>
</dbReference>
<gene>
    <name evidence="10" type="ORF">SCF082_LOCUS22246</name>
</gene>
<comment type="caution">
    <text evidence="10">The sequence shown here is derived from an EMBL/GenBank/DDBJ whole genome shotgun (WGS) entry which is preliminary data.</text>
</comment>
<feature type="non-terminal residue" evidence="10">
    <location>
        <position position="1"/>
    </location>
</feature>
<keyword evidence="11" id="KW-1185">Reference proteome</keyword>
<name>A0ABP0LEI1_9DINO</name>
<dbReference type="PANTHER" id="PTHR12558:SF10">
    <property type="entry name" value="CELL DIVISION CYCLE PROTEIN 23 HOMOLOG"/>
    <property type="match status" value="1"/>
</dbReference>
<evidence type="ECO:0000256" key="4">
    <source>
        <dbReference type="ARBA" id="ARBA00022786"/>
    </source>
</evidence>